<sequence>MSPPVENRRINYVLIDHENVQLADLRLLDRTDVRVRVFVGAGQARLSSELAIQMQAMRERADYVRISGNGPNALDFHIAFYIGQLSREDARGCFHIISRDTGFDPLIKHLKERRVFACRSVSIAEMPLFKPQVARKVTAGQVGERAAMAVAVEPPSPPAAGKKAALGTMTAAQRLERMKTLLTKTRTGRPGTLAALKKHVAAHFQGQIKPEHVEAIIAGLERAGVVKQEGTKIGYG</sequence>
<keyword evidence="3" id="KW-1185">Reference proteome</keyword>
<name>A0ABT0SL68_9GAMM</name>
<dbReference type="Pfam" id="PF18475">
    <property type="entry name" value="PIN7"/>
    <property type="match status" value="1"/>
</dbReference>
<evidence type="ECO:0000313" key="3">
    <source>
        <dbReference type="Proteomes" id="UP001431235"/>
    </source>
</evidence>
<organism evidence="2 3">
    <name type="scientific">Stenotrophomonas mori</name>
    <dbReference type="NCBI Taxonomy" id="2871096"/>
    <lineage>
        <taxon>Bacteria</taxon>
        <taxon>Pseudomonadati</taxon>
        <taxon>Pseudomonadota</taxon>
        <taxon>Gammaproteobacteria</taxon>
        <taxon>Lysobacterales</taxon>
        <taxon>Lysobacteraceae</taxon>
        <taxon>Stenotrophomonas</taxon>
    </lineage>
</organism>
<evidence type="ECO:0000259" key="1">
    <source>
        <dbReference type="Pfam" id="PF18475"/>
    </source>
</evidence>
<comment type="caution">
    <text evidence="2">The sequence shown here is derived from an EMBL/GenBank/DDBJ whole genome shotgun (WGS) entry which is preliminary data.</text>
</comment>
<proteinExistence type="predicted"/>
<gene>
    <name evidence="2" type="ORF">K5L01_14650</name>
</gene>
<dbReference type="Proteomes" id="UP001431235">
    <property type="component" value="Unassembled WGS sequence"/>
</dbReference>
<dbReference type="InterPro" id="IPR041494">
    <property type="entry name" value="PIN7"/>
</dbReference>
<accession>A0ABT0SL68</accession>
<feature type="domain" description="PIN-like" evidence="1">
    <location>
        <begin position="14"/>
        <end position="112"/>
    </location>
</feature>
<reference evidence="2 3" key="1">
    <citation type="submission" date="2021-08" db="EMBL/GenBank/DDBJ databases">
        <title>Novel members of of the genus Stenotrophomonas from differernt environment.</title>
        <authorList>
            <person name="Deng Y."/>
        </authorList>
    </citation>
    <scope>NUCLEOTIDE SEQUENCE [LARGE SCALE GENOMIC DNA]</scope>
    <source>
        <strain evidence="2 3">CPCC 101365</strain>
    </source>
</reference>
<dbReference type="EMBL" id="JAIKTS010000007">
    <property type="protein sequence ID" value="MCL7715881.1"/>
    <property type="molecule type" value="Genomic_DNA"/>
</dbReference>
<evidence type="ECO:0000313" key="2">
    <source>
        <dbReference type="EMBL" id="MCL7715881.1"/>
    </source>
</evidence>
<protein>
    <recommendedName>
        <fullName evidence="1">PIN-like domain-containing protein</fullName>
    </recommendedName>
</protein>